<evidence type="ECO:0000256" key="4">
    <source>
        <dbReference type="ARBA" id="ARBA00022529"/>
    </source>
</evidence>
<feature type="transmembrane region" description="Helical" evidence="9">
    <location>
        <begin position="61"/>
        <end position="79"/>
    </location>
</feature>
<evidence type="ECO:0000256" key="3">
    <source>
        <dbReference type="ARBA" id="ARBA00022525"/>
    </source>
</evidence>
<keyword evidence="11" id="KW-1185">Reference proteome</keyword>
<dbReference type="Pfam" id="PF06446">
    <property type="entry name" value="Hepcidin"/>
    <property type="match status" value="1"/>
</dbReference>
<dbReference type="GO" id="GO:0005576">
    <property type="term" value="C:extracellular region"/>
    <property type="evidence" value="ECO:0007669"/>
    <property type="project" value="UniProtKB-SubCell"/>
</dbReference>
<evidence type="ECO:0000256" key="8">
    <source>
        <dbReference type="ARBA" id="ARBA00023157"/>
    </source>
</evidence>
<dbReference type="Ensembl" id="ENSMAMT00000059949.1">
    <property type="protein sequence ID" value="ENSMAMP00000040764.1"/>
    <property type="gene ID" value="ENSMAMG00000025300.1"/>
</dbReference>
<evidence type="ECO:0000256" key="9">
    <source>
        <dbReference type="SAM" id="Phobius"/>
    </source>
</evidence>
<comment type="subcellular location">
    <subcellularLocation>
        <location evidence="1">Secreted</location>
    </subcellularLocation>
</comment>
<dbReference type="InParanoid" id="A0A7N8WXD6"/>
<evidence type="ECO:0000313" key="10">
    <source>
        <dbReference type="Ensembl" id="ENSMAMP00000040764.1"/>
    </source>
</evidence>
<dbReference type="GO" id="GO:0005179">
    <property type="term" value="F:hormone activity"/>
    <property type="evidence" value="ECO:0007669"/>
    <property type="project" value="UniProtKB-KW"/>
</dbReference>
<keyword evidence="9" id="KW-0472">Membrane</keyword>
<proteinExistence type="inferred from homology"/>
<evidence type="ECO:0000313" key="11">
    <source>
        <dbReference type="Proteomes" id="UP000261640"/>
    </source>
</evidence>
<evidence type="ECO:0000256" key="2">
    <source>
        <dbReference type="ARBA" id="ARBA00008022"/>
    </source>
</evidence>
<dbReference type="GO" id="GO:0006879">
    <property type="term" value="P:intracellular iron ion homeostasis"/>
    <property type="evidence" value="ECO:0007669"/>
    <property type="project" value="InterPro"/>
</dbReference>
<evidence type="ECO:0000256" key="7">
    <source>
        <dbReference type="ARBA" id="ARBA00023022"/>
    </source>
</evidence>
<keyword evidence="6" id="KW-0732">Signal</keyword>
<evidence type="ECO:0000256" key="1">
    <source>
        <dbReference type="ARBA" id="ARBA00004613"/>
    </source>
</evidence>
<dbReference type="FunCoup" id="A0A7N8WXD6">
    <property type="interactions" value="10"/>
</dbReference>
<keyword evidence="9" id="KW-0812">Transmembrane</keyword>
<keyword evidence="3" id="KW-0964">Secreted</keyword>
<dbReference type="GeneTree" id="ENSGT00390000013999"/>
<sequence length="145" mass="16804">MQVHSWRQVLQQGNSGQVHKYVQNVYKYMHIWQTEPSDRTQGASDSPKDLDRKINSKPPKMKIFSVAVAVALVFTFIWIEESSAVPVTEVQELEELMVNGNPDASHEEMSVDSWMMPYVRKKRAIECEFCCNCCQRVFCGFCCRF</sequence>
<protein>
    <submittedName>
        <fullName evidence="10">Hepcidin-like</fullName>
    </submittedName>
</protein>
<organism evidence="10 11">
    <name type="scientific">Mastacembelus armatus</name>
    <name type="common">zig-zag eel</name>
    <dbReference type="NCBI Taxonomy" id="205130"/>
    <lineage>
        <taxon>Eukaryota</taxon>
        <taxon>Metazoa</taxon>
        <taxon>Chordata</taxon>
        <taxon>Craniata</taxon>
        <taxon>Vertebrata</taxon>
        <taxon>Euteleostomi</taxon>
        <taxon>Actinopterygii</taxon>
        <taxon>Neopterygii</taxon>
        <taxon>Teleostei</taxon>
        <taxon>Neoteleostei</taxon>
        <taxon>Acanthomorphata</taxon>
        <taxon>Anabantaria</taxon>
        <taxon>Synbranchiformes</taxon>
        <taxon>Mastacembelidae</taxon>
        <taxon>Mastacembelus</taxon>
    </lineage>
</organism>
<evidence type="ECO:0000256" key="6">
    <source>
        <dbReference type="ARBA" id="ARBA00022729"/>
    </source>
</evidence>
<name>A0A7N8WXD6_9TELE</name>
<dbReference type="InterPro" id="IPR010500">
    <property type="entry name" value="Hepcidin"/>
</dbReference>
<keyword evidence="7" id="KW-0044">Antibiotic</keyword>
<dbReference type="GO" id="GO:0042742">
    <property type="term" value="P:defense response to bacterium"/>
    <property type="evidence" value="ECO:0007669"/>
    <property type="project" value="UniProtKB-KW"/>
</dbReference>
<dbReference type="Proteomes" id="UP000261640">
    <property type="component" value="Unplaced"/>
</dbReference>
<dbReference type="AlphaFoldDB" id="A0A7N8WXD6"/>
<keyword evidence="4" id="KW-0929">Antimicrobial</keyword>
<evidence type="ECO:0000256" key="5">
    <source>
        <dbReference type="ARBA" id="ARBA00022702"/>
    </source>
</evidence>
<reference evidence="10" key="2">
    <citation type="submission" date="2025-09" db="UniProtKB">
        <authorList>
            <consortium name="Ensembl"/>
        </authorList>
    </citation>
    <scope>IDENTIFICATION</scope>
</reference>
<accession>A0A7N8WXD6</accession>
<reference evidence="10" key="1">
    <citation type="submission" date="2025-08" db="UniProtKB">
        <authorList>
            <consortium name="Ensembl"/>
        </authorList>
    </citation>
    <scope>IDENTIFICATION</scope>
</reference>
<comment type="similarity">
    <text evidence="2">Belongs to the hepcidin family.</text>
</comment>
<dbReference type="PANTHER" id="PTHR16877">
    <property type="entry name" value="HEPCIDIN"/>
    <property type="match status" value="1"/>
</dbReference>
<keyword evidence="8" id="KW-1015">Disulfide bond</keyword>
<keyword evidence="9" id="KW-1133">Transmembrane helix</keyword>
<keyword evidence="5" id="KW-0372">Hormone</keyword>
<dbReference type="PANTHER" id="PTHR16877:SF0">
    <property type="entry name" value="HEPCIDIN"/>
    <property type="match status" value="1"/>
</dbReference>